<dbReference type="Gene3D" id="1.10.10.10">
    <property type="entry name" value="Winged helix-like DNA-binding domain superfamily/Winged helix DNA-binding domain"/>
    <property type="match status" value="2"/>
</dbReference>
<dbReference type="KEGG" id="nsr:NS506_05655"/>
<name>A0ABC9YWN9_9NOCA</name>
<dbReference type="GO" id="GO:0051301">
    <property type="term" value="P:cell division"/>
    <property type="evidence" value="ECO:0007669"/>
    <property type="project" value="UniProtKB-KW"/>
</dbReference>
<keyword evidence="2" id="KW-0132">Cell division</keyword>
<keyword evidence="3" id="KW-0159">Chromosome partition</keyword>
<evidence type="ECO:0000313" key="6">
    <source>
        <dbReference type="EMBL" id="APA99701.1"/>
    </source>
</evidence>
<dbReference type="GO" id="GO:0007059">
    <property type="term" value="P:chromosome segregation"/>
    <property type="evidence" value="ECO:0007669"/>
    <property type="project" value="UniProtKB-KW"/>
</dbReference>
<gene>
    <name evidence="6" type="ORF">NS506_05655</name>
    <name evidence="7" type="ORF">NSK11_contig00061-0023</name>
</gene>
<organism evidence="7 8">
    <name type="scientific">Nocardia seriolae</name>
    <dbReference type="NCBI Taxonomy" id="37332"/>
    <lineage>
        <taxon>Bacteria</taxon>
        <taxon>Bacillati</taxon>
        <taxon>Actinomycetota</taxon>
        <taxon>Actinomycetes</taxon>
        <taxon>Mycobacteriales</taxon>
        <taxon>Nocardiaceae</taxon>
        <taxon>Nocardia</taxon>
    </lineage>
</organism>
<evidence type="ECO:0000313" key="7">
    <source>
        <dbReference type="EMBL" id="GAP29671.1"/>
    </source>
</evidence>
<evidence type="ECO:0000313" key="9">
    <source>
        <dbReference type="Proteomes" id="UP000180166"/>
    </source>
</evidence>
<proteinExistence type="predicted"/>
<dbReference type="Pfam" id="PF04079">
    <property type="entry name" value="SMC_ScpB"/>
    <property type="match status" value="1"/>
</dbReference>
<feature type="region of interest" description="Disordered" evidence="5">
    <location>
        <begin position="125"/>
        <end position="186"/>
    </location>
</feature>
<dbReference type="Proteomes" id="UP000037179">
    <property type="component" value="Unassembled WGS sequence"/>
</dbReference>
<evidence type="ECO:0000313" key="8">
    <source>
        <dbReference type="Proteomes" id="UP000037179"/>
    </source>
</evidence>
<feature type="region of interest" description="Disordered" evidence="5">
    <location>
        <begin position="1"/>
        <end position="26"/>
    </location>
</feature>
<feature type="region of interest" description="Disordered" evidence="5">
    <location>
        <begin position="228"/>
        <end position="249"/>
    </location>
</feature>
<reference evidence="6 9" key="3">
    <citation type="submission" date="2016-10" db="EMBL/GenBank/DDBJ databases">
        <title>Genome sequence of Nocardia seriolae strain EM150506, isolated from Anguila japonica.</title>
        <authorList>
            <person name="Han H.-J."/>
        </authorList>
    </citation>
    <scope>NUCLEOTIDE SEQUENCE [LARGE SCALE GENOMIC DNA]</scope>
    <source>
        <strain evidence="6 9">EM150506</strain>
    </source>
</reference>
<dbReference type="InterPro" id="IPR036390">
    <property type="entry name" value="WH_DNA-bd_sf"/>
</dbReference>
<accession>A0ABC9YWN9</accession>
<keyword evidence="4" id="KW-0131">Cell cycle</keyword>
<feature type="compositionally biased region" description="Low complexity" evidence="5">
    <location>
        <begin position="228"/>
        <end position="245"/>
    </location>
</feature>
<evidence type="ECO:0000256" key="4">
    <source>
        <dbReference type="ARBA" id="ARBA00023306"/>
    </source>
</evidence>
<protein>
    <submittedName>
        <fullName evidence="6">Prediced GPI-anchored protein 23</fullName>
    </submittedName>
</protein>
<feature type="compositionally biased region" description="Low complexity" evidence="5">
    <location>
        <begin position="63"/>
        <end position="101"/>
    </location>
</feature>
<reference evidence="7 8" key="2">
    <citation type="journal article" date="2016" name="Genome Announc.">
        <title>Draft Genome Sequence of Erythromycin- and Oxytetracycline-Sensitive Nocardia seriolae Strain U-1 (NBRC 110359).</title>
        <authorList>
            <person name="Imajoh M."/>
            <person name="Sukeda M."/>
            <person name="Shimizu M."/>
            <person name="Yamane J."/>
            <person name="Ohnishi K."/>
            <person name="Oshima S."/>
        </authorList>
    </citation>
    <scope>NUCLEOTIDE SEQUENCE [LARGE SCALE GENOMIC DNA]</scope>
    <source>
        <strain evidence="7 8">U-1</strain>
    </source>
</reference>
<feature type="compositionally biased region" description="Low complexity" evidence="5">
    <location>
        <begin position="40"/>
        <end position="53"/>
    </location>
</feature>
<dbReference type="AlphaFoldDB" id="A0ABC9YWN9"/>
<evidence type="ECO:0000256" key="1">
    <source>
        <dbReference type="ARBA" id="ARBA00022490"/>
    </source>
</evidence>
<dbReference type="PANTHER" id="PTHR34298">
    <property type="entry name" value="SEGREGATION AND CONDENSATION PROTEIN B"/>
    <property type="match status" value="1"/>
</dbReference>
<feature type="region of interest" description="Disordered" evidence="5">
    <location>
        <begin position="40"/>
        <end position="101"/>
    </location>
</feature>
<dbReference type="InterPro" id="IPR005234">
    <property type="entry name" value="ScpB_csome_segregation"/>
</dbReference>
<dbReference type="SUPFAM" id="SSF46785">
    <property type="entry name" value="Winged helix' DNA-binding domain"/>
    <property type="match status" value="2"/>
</dbReference>
<dbReference type="EMBL" id="BBYQ01000061">
    <property type="protein sequence ID" value="GAP29671.1"/>
    <property type="molecule type" value="Genomic_DNA"/>
</dbReference>
<evidence type="ECO:0000256" key="5">
    <source>
        <dbReference type="SAM" id="MobiDB-lite"/>
    </source>
</evidence>
<keyword evidence="1" id="KW-0963">Cytoplasm</keyword>
<dbReference type="PANTHER" id="PTHR34298:SF2">
    <property type="entry name" value="SEGREGATION AND CONDENSATION PROTEIN B"/>
    <property type="match status" value="1"/>
</dbReference>
<dbReference type="Proteomes" id="UP000180166">
    <property type="component" value="Chromosome"/>
</dbReference>
<evidence type="ECO:0000256" key="2">
    <source>
        <dbReference type="ARBA" id="ARBA00022618"/>
    </source>
</evidence>
<evidence type="ECO:0000256" key="3">
    <source>
        <dbReference type="ARBA" id="ARBA00022829"/>
    </source>
</evidence>
<dbReference type="InterPro" id="IPR036388">
    <property type="entry name" value="WH-like_DNA-bd_sf"/>
</dbReference>
<dbReference type="EMBL" id="CP017839">
    <property type="protein sequence ID" value="APA99701.1"/>
    <property type="molecule type" value="Genomic_DNA"/>
</dbReference>
<reference evidence="8" key="1">
    <citation type="submission" date="2015-07" db="EMBL/GenBank/DDBJ databases">
        <title>Nocardia seriolae U-1 whole genome shotgun sequence.</title>
        <authorList>
            <person name="Imajoh M."/>
            <person name="Fukumoto Y."/>
            <person name="Sukeda M."/>
            <person name="Yamane J."/>
            <person name="Yamasaki K."/>
            <person name="Shimizu M."/>
            <person name="Ohnishi K."/>
            <person name="Oshima S."/>
        </authorList>
    </citation>
    <scope>NUCLEOTIDE SEQUENCE [LARGE SCALE GENOMIC DNA]</scope>
    <source>
        <strain evidence="8">U-1</strain>
    </source>
</reference>
<keyword evidence="8" id="KW-1185">Reference proteome</keyword>
<sequence length="459" mass="47121">MTEVQNLGDDVQDPSAESQAAPELTPAQRIIAEAAAAAKAHAAAANPAAPPARAAERTDEAADPAVAAAPESEVAESATDATASATDVTESSTTVAETLATELDAAAEESVAAGHLDVVARDSGATAQGAGLAGPDPAQADETGAAASARPESGPEQPGSEESALDSGAVELGSGSTDGTDPASDMVAEYPHDEIAAPLLDDASDARARTGAEIAEAVSEVTDGADAGAESAAEGGEAGGAALDSGEFEDEEELSEGEFRAALEAMLLVVDAPAPVELLASALRDHPIRVETALREMSAELTARRSGMDLRFVGDGWRYYTRTEFAPYVERMLLDGARSKLTRAALETMAVIAYRQPVTRARVSAVRGVNVDGVIRTLLARGLIAEAGADPETNGTLYITTELFLERIGLASLADLPPLAPLLPGVDLIDEINESLDTDPRYTRLKKPAEADIDLGTDD</sequence>
<feature type="compositionally biased region" description="Low complexity" evidence="5">
    <location>
        <begin position="151"/>
        <end position="162"/>
    </location>
</feature>